<dbReference type="AlphaFoldDB" id="A0A6V7KSQ9"/>
<name>A0A6V7KSQ9_9HYME</name>
<proteinExistence type="predicted"/>
<accession>A0A6V7KSQ9</accession>
<gene>
    <name evidence="1" type="ORF">BBRV_LOCUS85146</name>
</gene>
<organism evidence="1">
    <name type="scientific">Bracon brevicornis</name>
    <dbReference type="NCBI Taxonomy" id="1563983"/>
    <lineage>
        <taxon>Eukaryota</taxon>
        <taxon>Metazoa</taxon>
        <taxon>Ecdysozoa</taxon>
        <taxon>Arthropoda</taxon>
        <taxon>Hexapoda</taxon>
        <taxon>Insecta</taxon>
        <taxon>Pterygota</taxon>
        <taxon>Neoptera</taxon>
        <taxon>Endopterygota</taxon>
        <taxon>Hymenoptera</taxon>
        <taxon>Apocrita</taxon>
        <taxon>Ichneumonoidea</taxon>
        <taxon>Braconidae</taxon>
        <taxon>Braconinae</taxon>
        <taxon>Bracon</taxon>
    </lineage>
</organism>
<protein>
    <submittedName>
        <fullName evidence="1">Uncharacterized protein</fullName>
    </submittedName>
</protein>
<sequence>MESVTAVILDVLQSQVEEDAANPDLEEGDVNDTPVPVPKRRLRVNYTEDSAENLLDLYTQETIPHQWAEKFNAYVQMLKRVEHNKTGVFLILRTAHDLMLEMPLPNHHAQWDFIVRNLQTWENRKMLNWTVVLAHHLATNANNAAIYLDSYHQLQPHLMRTEKTVVDIDSTLTSIESRLQTLAVNMVSLQDEFTEIGPQLSKSVASINESMSNILVKVAKIDTIKPPNVLESVRTTTMTSSQRSGAIEWIDENTTGTYEWGLTLSVNDGIVVSVAAPPGYGALVHLTQWKPIVQRMFLNFNMTEVLARYSSNPLFAEAFQNRKPGQLATILNDLTKGITRIPYQWVRYHAG</sequence>
<evidence type="ECO:0000313" key="1">
    <source>
        <dbReference type="EMBL" id="CAD1565971.1"/>
    </source>
</evidence>
<dbReference type="EMBL" id="CADCXW020000261">
    <property type="protein sequence ID" value="CAD1565971.1"/>
    <property type="molecule type" value="Genomic_DNA"/>
</dbReference>
<reference evidence="1" key="1">
    <citation type="submission" date="2020-07" db="EMBL/GenBank/DDBJ databases">
        <authorList>
            <person name="Ferguson B K."/>
        </authorList>
    </citation>
    <scope>NUCLEOTIDE SEQUENCE</scope>
    <source>
        <strain evidence="1">L06</strain>
    </source>
</reference>